<dbReference type="InterPro" id="IPR006170">
    <property type="entry name" value="PBP/GOBP"/>
</dbReference>
<dbReference type="Proteomes" id="UP000823941">
    <property type="component" value="Chromosome 5"/>
</dbReference>
<name>A0ABQ7R0S0_PLUXY</name>
<comment type="similarity">
    <text evidence="2">Belongs to the PBP/GOBP family.</text>
</comment>
<evidence type="ECO:0000256" key="2">
    <source>
        <dbReference type="ARBA" id="ARBA00008098"/>
    </source>
</evidence>
<accession>A0ABQ7R0S0</accession>
<dbReference type="Pfam" id="PF01395">
    <property type="entry name" value="PBP_GOBP"/>
    <property type="match status" value="1"/>
</dbReference>
<dbReference type="InterPro" id="IPR036728">
    <property type="entry name" value="PBP_GOBP_sf"/>
</dbReference>
<dbReference type="SUPFAM" id="SSF47565">
    <property type="entry name" value="Insect pheromone/odorant-binding proteins"/>
    <property type="match status" value="1"/>
</dbReference>
<reference evidence="5 6" key="1">
    <citation type="submission" date="2021-06" db="EMBL/GenBank/DDBJ databases">
        <title>A haploid diamondback moth (Plutella xylostella L.) genome assembly resolves 31 chromosomes and identifies a diamide resistance mutation.</title>
        <authorList>
            <person name="Ward C.M."/>
            <person name="Perry K.D."/>
            <person name="Baker G."/>
            <person name="Powis K."/>
            <person name="Heckel D.G."/>
            <person name="Baxter S.W."/>
        </authorList>
    </citation>
    <scope>NUCLEOTIDE SEQUENCE [LARGE SCALE GENOMIC DNA]</scope>
    <source>
        <strain evidence="5 6">LV</strain>
        <tissue evidence="5">Single pupa</tissue>
    </source>
</reference>
<organism evidence="5 6">
    <name type="scientific">Plutella xylostella</name>
    <name type="common">Diamondback moth</name>
    <name type="synonym">Plutella maculipennis</name>
    <dbReference type="NCBI Taxonomy" id="51655"/>
    <lineage>
        <taxon>Eukaryota</taxon>
        <taxon>Metazoa</taxon>
        <taxon>Ecdysozoa</taxon>
        <taxon>Arthropoda</taxon>
        <taxon>Hexapoda</taxon>
        <taxon>Insecta</taxon>
        <taxon>Pterygota</taxon>
        <taxon>Neoptera</taxon>
        <taxon>Endopterygota</taxon>
        <taxon>Lepidoptera</taxon>
        <taxon>Glossata</taxon>
        <taxon>Ditrysia</taxon>
        <taxon>Yponomeutoidea</taxon>
        <taxon>Plutellidae</taxon>
        <taxon>Plutella</taxon>
    </lineage>
</organism>
<gene>
    <name evidence="5" type="ORF">JYU34_003726</name>
</gene>
<evidence type="ECO:0000256" key="4">
    <source>
        <dbReference type="ARBA" id="ARBA00022729"/>
    </source>
</evidence>
<keyword evidence="4" id="KW-0732">Signal</keyword>
<comment type="subcellular location">
    <subcellularLocation>
        <location evidence="1">Secreted</location>
    </subcellularLocation>
</comment>
<dbReference type="PANTHER" id="PTHR11857">
    <property type="entry name" value="ODORANT BINDING PROTEIN-RELATED"/>
    <property type="match status" value="1"/>
</dbReference>
<keyword evidence="3" id="KW-0964">Secreted</keyword>
<evidence type="ECO:0000256" key="3">
    <source>
        <dbReference type="ARBA" id="ARBA00022525"/>
    </source>
</evidence>
<dbReference type="SMART" id="SM00708">
    <property type="entry name" value="PhBP"/>
    <property type="match status" value="1"/>
</dbReference>
<dbReference type="EMBL" id="JAHIBW010000005">
    <property type="protein sequence ID" value="KAG7310894.1"/>
    <property type="molecule type" value="Genomic_DNA"/>
</dbReference>
<evidence type="ECO:0000256" key="1">
    <source>
        <dbReference type="ARBA" id="ARBA00004613"/>
    </source>
</evidence>
<dbReference type="PANTHER" id="PTHR11857:SF43">
    <property type="entry name" value="GEO07291P1-RELATED"/>
    <property type="match status" value="1"/>
</dbReference>
<evidence type="ECO:0000313" key="5">
    <source>
        <dbReference type="EMBL" id="KAG7310894.1"/>
    </source>
</evidence>
<evidence type="ECO:0000313" key="6">
    <source>
        <dbReference type="Proteomes" id="UP000823941"/>
    </source>
</evidence>
<proteinExistence type="inferred from homology"/>
<dbReference type="Gene3D" id="1.10.238.20">
    <property type="entry name" value="Pheromone/general odorant binding protein domain"/>
    <property type="match status" value="1"/>
</dbReference>
<comment type="caution">
    <text evidence="5">The sequence shown here is derived from an EMBL/GenBank/DDBJ whole genome shotgun (WGS) entry which is preliminary data.</text>
</comment>
<keyword evidence="6" id="KW-1185">Reference proteome</keyword>
<sequence length="155" mass="17238">MFCHSKYQFFDTNKETNMKTIVFVCLVATAAAAANVKHAHLTKDQSARVHEYGMECMKKTGVNAELVAKAKKGEFTDDEALKKFTLCFFQKTGIITSDGKLNEEVALSKLPAEVDKAAVKKVLDECKKKTGKDMADSAFEVFKCYHKATPTHVSF</sequence>
<protein>
    <submittedName>
        <fullName evidence="5">Uncharacterized protein</fullName>
    </submittedName>
</protein>
<dbReference type="CDD" id="cd23992">
    <property type="entry name" value="PBP_GOBP"/>
    <property type="match status" value="1"/>
</dbReference>